<dbReference type="EMBL" id="CADEBD010000288">
    <property type="protein sequence ID" value="CAB3230304.1"/>
    <property type="molecule type" value="Genomic_DNA"/>
</dbReference>
<evidence type="ECO:0000313" key="2">
    <source>
        <dbReference type="Proteomes" id="UP000494256"/>
    </source>
</evidence>
<dbReference type="AlphaFoldDB" id="A0A8S0ZAP1"/>
<name>A0A8S0ZAP1_ARCPL</name>
<comment type="caution">
    <text evidence="1">The sequence shown here is derived from an EMBL/GenBank/DDBJ whole genome shotgun (WGS) entry which is preliminary data.</text>
</comment>
<protein>
    <submittedName>
        <fullName evidence="1">Uncharacterized protein</fullName>
    </submittedName>
</protein>
<accession>A0A8S0ZAP1</accession>
<evidence type="ECO:0000313" key="1">
    <source>
        <dbReference type="EMBL" id="CAB3230304.1"/>
    </source>
</evidence>
<gene>
    <name evidence="1" type="ORF">APLA_LOCUS4529</name>
</gene>
<dbReference type="OrthoDB" id="6344725at2759"/>
<reference evidence="1 2" key="1">
    <citation type="submission" date="2020-04" db="EMBL/GenBank/DDBJ databases">
        <authorList>
            <person name="Wallbank WR R."/>
            <person name="Pardo Diaz C."/>
            <person name="Kozak K."/>
            <person name="Martin S."/>
            <person name="Jiggins C."/>
            <person name="Moest M."/>
            <person name="Warren A I."/>
            <person name="Byers J.R.P. K."/>
            <person name="Montejo-Kovacevich G."/>
            <person name="Yen C E."/>
        </authorList>
    </citation>
    <scope>NUCLEOTIDE SEQUENCE [LARGE SCALE GENOMIC DNA]</scope>
</reference>
<proteinExistence type="predicted"/>
<sequence length="147" mass="16056">MRYISVTYDIPSVNVLNAGVRTVDVQAVEGMVAQFPCDLGTAANDKVYMVFWFRDDAGIPLYRCSVEGNRLVVVVDDDEWSLNTSVQPFVGEDVHNKAVCPGLATSDAQLFVLIKNEAYQRVITSGKSRLTVPSLSLLTSTKGPAKL</sequence>
<dbReference type="Proteomes" id="UP000494256">
    <property type="component" value="Unassembled WGS sequence"/>
</dbReference>
<organism evidence="1 2">
    <name type="scientific">Arctia plantaginis</name>
    <name type="common">Wood tiger moth</name>
    <name type="synonym">Phalaena plantaginis</name>
    <dbReference type="NCBI Taxonomy" id="874455"/>
    <lineage>
        <taxon>Eukaryota</taxon>
        <taxon>Metazoa</taxon>
        <taxon>Ecdysozoa</taxon>
        <taxon>Arthropoda</taxon>
        <taxon>Hexapoda</taxon>
        <taxon>Insecta</taxon>
        <taxon>Pterygota</taxon>
        <taxon>Neoptera</taxon>
        <taxon>Endopterygota</taxon>
        <taxon>Lepidoptera</taxon>
        <taxon>Glossata</taxon>
        <taxon>Ditrysia</taxon>
        <taxon>Noctuoidea</taxon>
        <taxon>Erebidae</taxon>
        <taxon>Arctiinae</taxon>
        <taxon>Arctia</taxon>
    </lineage>
</organism>